<name>A0A1I0RPM8_9FIRM</name>
<reference evidence="2 3" key="1">
    <citation type="submission" date="2016-10" db="EMBL/GenBank/DDBJ databases">
        <authorList>
            <person name="de Groot N.N."/>
        </authorList>
    </citation>
    <scope>NUCLEOTIDE SEQUENCE [LARGE SCALE GENOMIC DNA]</scope>
    <source>
        <strain evidence="2 3">DSM 9179</strain>
    </source>
</reference>
<feature type="transmembrane region" description="Helical" evidence="1">
    <location>
        <begin position="175"/>
        <end position="197"/>
    </location>
</feature>
<dbReference type="Proteomes" id="UP000199701">
    <property type="component" value="Unassembled WGS sequence"/>
</dbReference>
<evidence type="ECO:0000256" key="1">
    <source>
        <dbReference type="SAM" id="Phobius"/>
    </source>
</evidence>
<feature type="transmembrane region" description="Helical" evidence="1">
    <location>
        <begin position="203"/>
        <end position="225"/>
    </location>
</feature>
<proteinExistence type="predicted"/>
<gene>
    <name evidence="2" type="ORF">SAMN05421659_12020</name>
</gene>
<evidence type="ECO:0000313" key="2">
    <source>
        <dbReference type="EMBL" id="SEW43045.1"/>
    </source>
</evidence>
<keyword evidence="1" id="KW-0812">Transmembrane</keyword>
<feature type="transmembrane region" description="Helical" evidence="1">
    <location>
        <begin position="151"/>
        <end position="168"/>
    </location>
</feature>
<dbReference type="RefSeq" id="WP_092457240.1">
    <property type="nucleotide sequence ID" value="NZ_FOJI01000020.1"/>
</dbReference>
<accession>A0A1I0RPM8</accession>
<keyword evidence="1" id="KW-1133">Transmembrane helix</keyword>
<sequence>MKEMIKIERERVQSNWGFWLSLSIGCTIAIAQIIMEVGRRSQDIIGGYRNDASCYLPSVFNSWIGGSGFSPYSFSYRTIFPILAILPCAITYFMDMKTGYVKNIFSRTFRRNYYISKYLVNFIAGGISVVIPMLLNLLITACLLPSLLPSTNNLFAPISGSMLVALFYSHPYYYILIYMLIYFIYGGVFATLALSLVGFVHNIFMFTLCPFLMYYCLGIIASYIYNIHIGSWSPIYILDLTQPYKVKLSAIIIEAVLIGTISSAIYIWRGFKDDIY</sequence>
<feature type="transmembrane region" description="Helical" evidence="1">
    <location>
        <begin position="74"/>
        <end position="94"/>
    </location>
</feature>
<dbReference type="OrthoDB" id="2067652at2"/>
<dbReference type="AlphaFoldDB" id="A0A1I0RPM8"/>
<dbReference type="EMBL" id="FOJI01000020">
    <property type="protein sequence ID" value="SEW43045.1"/>
    <property type="molecule type" value="Genomic_DNA"/>
</dbReference>
<evidence type="ECO:0000313" key="3">
    <source>
        <dbReference type="Proteomes" id="UP000199701"/>
    </source>
</evidence>
<dbReference type="STRING" id="99656.SAMN05421659_12020"/>
<dbReference type="PROSITE" id="PS51257">
    <property type="entry name" value="PROKAR_LIPOPROTEIN"/>
    <property type="match status" value="1"/>
</dbReference>
<feature type="transmembrane region" description="Helical" evidence="1">
    <location>
        <begin position="115"/>
        <end position="139"/>
    </location>
</feature>
<keyword evidence="3" id="KW-1185">Reference proteome</keyword>
<feature type="transmembrane region" description="Helical" evidence="1">
    <location>
        <begin position="246"/>
        <end position="268"/>
    </location>
</feature>
<organism evidence="2 3">
    <name type="scientific">[Clostridium] fimetarium</name>
    <dbReference type="NCBI Taxonomy" id="99656"/>
    <lineage>
        <taxon>Bacteria</taxon>
        <taxon>Bacillati</taxon>
        <taxon>Bacillota</taxon>
        <taxon>Clostridia</taxon>
        <taxon>Lachnospirales</taxon>
        <taxon>Lachnospiraceae</taxon>
    </lineage>
</organism>
<protein>
    <recommendedName>
        <fullName evidence="4">ABC-2 family transporter protein</fullName>
    </recommendedName>
</protein>
<feature type="transmembrane region" description="Helical" evidence="1">
    <location>
        <begin position="16"/>
        <end position="35"/>
    </location>
</feature>
<keyword evidence="1" id="KW-0472">Membrane</keyword>
<evidence type="ECO:0008006" key="4">
    <source>
        <dbReference type="Google" id="ProtNLM"/>
    </source>
</evidence>